<protein>
    <submittedName>
        <fullName evidence="2">Fic family protein</fullName>
    </submittedName>
</protein>
<dbReference type="PANTHER" id="PTHR13504">
    <property type="entry name" value="FIDO DOMAIN-CONTAINING PROTEIN DDB_G0283145"/>
    <property type="match status" value="1"/>
</dbReference>
<dbReference type="PROSITE" id="PS51459">
    <property type="entry name" value="FIDO"/>
    <property type="match status" value="1"/>
</dbReference>
<dbReference type="InterPro" id="IPR036597">
    <property type="entry name" value="Fido-like_dom_sf"/>
</dbReference>
<evidence type="ECO:0000259" key="1">
    <source>
        <dbReference type="PROSITE" id="PS51459"/>
    </source>
</evidence>
<evidence type="ECO:0000313" key="3">
    <source>
        <dbReference type="Proteomes" id="UP001183619"/>
    </source>
</evidence>
<gene>
    <name evidence="2" type="ORF">J2S37_000612</name>
</gene>
<dbReference type="RefSeq" id="WP_277104476.1">
    <property type="nucleotide sequence ID" value="NZ_BAAAJS010000077.1"/>
</dbReference>
<dbReference type="Pfam" id="PF02661">
    <property type="entry name" value="Fic"/>
    <property type="match status" value="1"/>
</dbReference>
<feature type="domain" description="Fido" evidence="1">
    <location>
        <begin position="121"/>
        <end position="274"/>
    </location>
</feature>
<dbReference type="Proteomes" id="UP001183619">
    <property type="component" value="Unassembled WGS sequence"/>
</dbReference>
<accession>A0ABU2B7S3</accession>
<dbReference type="Gene3D" id="1.10.3290.10">
    <property type="entry name" value="Fido-like domain"/>
    <property type="match status" value="1"/>
</dbReference>
<organism evidence="2 3">
    <name type="scientific">Corynebacterium felinum</name>
    <dbReference type="NCBI Taxonomy" id="131318"/>
    <lineage>
        <taxon>Bacteria</taxon>
        <taxon>Bacillati</taxon>
        <taxon>Actinomycetota</taxon>
        <taxon>Actinomycetes</taxon>
        <taxon>Mycobacteriales</taxon>
        <taxon>Corynebacteriaceae</taxon>
        <taxon>Corynebacterium</taxon>
    </lineage>
</organism>
<comment type="caution">
    <text evidence="2">The sequence shown here is derived from an EMBL/GenBank/DDBJ whole genome shotgun (WGS) entry which is preliminary data.</text>
</comment>
<proteinExistence type="predicted"/>
<evidence type="ECO:0000313" key="2">
    <source>
        <dbReference type="EMBL" id="MDR7354074.1"/>
    </source>
</evidence>
<dbReference type="InterPro" id="IPR003812">
    <property type="entry name" value="Fido"/>
</dbReference>
<dbReference type="SUPFAM" id="SSF140931">
    <property type="entry name" value="Fic-like"/>
    <property type="match status" value="1"/>
</dbReference>
<name>A0ABU2B7S3_9CORY</name>
<dbReference type="PANTHER" id="PTHR13504:SF38">
    <property type="entry name" value="FIDO DOMAIN-CONTAINING PROTEIN"/>
    <property type="match status" value="1"/>
</dbReference>
<reference evidence="2 3" key="1">
    <citation type="submission" date="2023-07" db="EMBL/GenBank/DDBJ databases">
        <title>Sequencing the genomes of 1000 actinobacteria strains.</title>
        <authorList>
            <person name="Klenk H.-P."/>
        </authorList>
    </citation>
    <scope>NUCLEOTIDE SEQUENCE [LARGE SCALE GENOMIC DNA]</scope>
    <source>
        <strain evidence="2 3">DSM 44508</strain>
    </source>
</reference>
<dbReference type="InterPro" id="IPR040198">
    <property type="entry name" value="Fido_containing"/>
</dbReference>
<keyword evidence="3" id="KW-1185">Reference proteome</keyword>
<dbReference type="EMBL" id="JAVDYF010000001">
    <property type="protein sequence ID" value="MDR7354074.1"/>
    <property type="molecule type" value="Genomic_DNA"/>
</dbReference>
<sequence length="398" mass="44875">MAHKTYEKTHPWLSFSLDISQLSPVTWMKLGEIVSKYDHVCGAPLAPTAAQKLNLIYLSKGIHATTSIEGNTLSEEEVALRIKGQLELSQSLEYQGEEIDNLLEALNTIREECTSGCAQPLSIEKIKHFNKLILRGQPLRDDVVPGEFRHSNVLVGTVYRGAPPEDVDYLMERFIEFINTDLVTDHEDYKKPVLILRAILAHLYLAWIHPFGDGNGRTARLIETQLLFEAGLPAPSAHLLSDFYNRTRAKYYLALERASKLANLQEGLLGFIEYAVDGLLDGLRDQVKYIQGIQIDIAWVNFIHEVFAAEDHTPAQKRRKTLALAMPYIGPDKRGISKKELTRLTPELAELYAHSTSRTLSRDVNELLNLKLIVERAQGYSSNKMLMSAFLPDTMTTT</sequence>